<sequence>MPHTPNLPLHGVRVVEFEGIGPGPLAARMLADMGAEVIALVRPEPAIAAQRLGGAGENPLRRGKQVEIIDLKSPNGRARALGLVAEADALIEGYRPGVMERLGIGPADCAERNPRLVYGRMTGWGQDGPLVQAAGHDLNYVALTGLLSLTARKGQAPIIPPTVLGDAAGALGMAFGIASALVDARANGRGRIVDAAIVDIVAMLGTLVQWIRGNGQIDGLQPSPFHDSPFYDVYSCADGGFISIAAVEPSFYGLLLSKLGLDDVNSADQYDSDTWPALKERIAALIRTQPRDYWCSLLEGSDACFAPVLSLSEAVRHPHNAARHIYQFTPSGAIDVAPAPRFQALSTTTIETKNDQ</sequence>
<dbReference type="RefSeq" id="WP_198108744.1">
    <property type="nucleotide sequence ID" value="NZ_JAEDWX010000012.1"/>
</dbReference>
<dbReference type="EMBL" id="JAUJRV010000005">
    <property type="protein sequence ID" value="MDN7795073.1"/>
    <property type="molecule type" value="Genomic_DNA"/>
</dbReference>
<dbReference type="Gene3D" id="3.40.50.10540">
    <property type="entry name" value="Crotonobetainyl-coa:carnitine coa-transferase, domain 1"/>
    <property type="match status" value="1"/>
</dbReference>
<dbReference type="AlphaFoldDB" id="A0AAW7SZ61"/>
<accession>A0AAW7SZ61</accession>
<dbReference type="InterPro" id="IPR023606">
    <property type="entry name" value="CoA-Trfase_III_dom_1_sf"/>
</dbReference>
<proteinExistence type="predicted"/>
<dbReference type="Proteomes" id="UP001171620">
    <property type="component" value="Unassembled WGS sequence"/>
</dbReference>
<protein>
    <submittedName>
        <fullName evidence="1">CaiB/BaiF CoA-transferase family protein</fullName>
    </submittedName>
</protein>
<name>A0AAW7SZ61_BURVI</name>
<dbReference type="InterPro" id="IPR003673">
    <property type="entry name" value="CoA-Trfase_fam_III"/>
</dbReference>
<reference evidence="1" key="1">
    <citation type="submission" date="2023-07" db="EMBL/GenBank/DDBJ databases">
        <title>A collection of bacterial strains from the Burkholderia cepacia Research Laboratory and Repository.</title>
        <authorList>
            <person name="Lipuma J."/>
            <person name="Spilker T."/>
            <person name="Caverly L."/>
        </authorList>
    </citation>
    <scope>NUCLEOTIDE SEQUENCE</scope>
    <source>
        <strain evidence="1">AU44268</strain>
    </source>
</reference>
<comment type="caution">
    <text evidence="1">The sequence shown here is derived from an EMBL/GenBank/DDBJ whole genome shotgun (WGS) entry which is preliminary data.</text>
</comment>
<evidence type="ECO:0000313" key="1">
    <source>
        <dbReference type="EMBL" id="MDN7795073.1"/>
    </source>
</evidence>
<dbReference type="GO" id="GO:0003824">
    <property type="term" value="F:catalytic activity"/>
    <property type="evidence" value="ECO:0007669"/>
    <property type="project" value="InterPro"/>
</dbReference>
<dbReference type="InterPro" id="IPR050509">
    <property type="entry name" value="CoA-transferase_III"/>
</dbReference>
<organism evidence="1 2">
    <name type="scientific">Burkholderia vietnamiensis</name>
    <dbReference type="NCBI Taxonomy" id="60552"/>
    <lineage>
        <taxon>Bacteria</taxon>
        <taxon>Pseudomonadati</taxon>
        <taxon>Pseudomonadota</taxon>
        <taxon>Betaproteobacteria</taxon>
        <taxon>Burkholderiales</taxon>
        <taxon>Burkholderiaceae</taxon>
        <taxon>Burkholderia</taxon>
        <taxon>Burkholderia cepacia complex</taxon>
    </lineage>
</organism>
<evidence type="ECO:0000313" key="2">
    <source>
        <dbReference type="Proteomes" id="UP001171620"/>
    </source>
</evidence>
<dbReference type="PANTHER" id="PTHR48228:SF5">
    <property type="entry name" value="ALPHA-METHYLACYL-COA RACEMASE"/>
    <property type="match status" value="1"/>
</dbReference>
<dbReference type="Pfam" id="PF02515">
    <property type="entry name" value="CoA_transf_3"/>
    <property type="match status" value="1"/>
</dbReference>
<dbReference type="InterPro" id="IPR044855">
    <property type="entry name" value="CoA-Trfase_III_dom3_sf"/>
</dbReference>
<gene>
    <name evidence="1" type="ORF">QZM33_08870</name>
</gene>
<dbReference type="SUPFAM" id="SSF89796">
    <property type="entry name" value="CoA-transferase family III (CaiB/BaiF)"/>
    <property type="match status" value="1"/>
</dbReference>
<dbReference type="Gene3D" id="3.30.1540.10">
    <property type="entry name" value="formyl-coa transferase, domain 3"/>
    <property type="match status" value="1"/>
</dbReference>
<dbReference type="PANTHER" id="PTHR48228">
    <property type="entry name" value="SUCCINYL-COA--D-CITRAMALATE COA-TRANSFERASE"/>
    <property type="match status" value="1"/>
</dbReference>